<protein>
    <submittedName>
        <fullName evidence="4">GCN5-related N-acetyltransferase</fullName>
    </submittedName>
</protein>
<feature type="domain" description="N-acetyltransferase" evidence="3">
    <location>
        <begin position="1"/>
        <end position="164"/>
    </location>
</feature>
<dbReference type="HOGENOM" id="CLU_013985_18_3_2"/>
<dbReference type="GO" id="GO:0016747">
    <property type="term" value="F:acyltransferase activity, transferring groups other than amino-acyl groups"/>
    <property type="evidence" value="ECO:0007669"/>
    <property type="project" value="InterPro"/>
</dbReference>
<dbReference type="Proteomes" id="UP000001903">
    <property type="component" value="Plasmid pHTUR01"/>
</dbReference>
<gene>
    <name evidence="4" type="ordered locus">Htur_4361</name>
</gene>
<dbReference type="GeneID" id="8744989"/>
<dbReference type="AlphaFoldDB" id="D2S1C7"/>
<name>D2S1C7_HALTV</name>
<organism evidence="4 5">
    <name type="scientific">Haloterrigena turkmenica (strain ATCC 51198 / DSM 5511 / JCM 9101 / NCIMB 13204 / VKM B-1734 / 4k)</name>
    <name type="common">Halococcus turkmenicus</name>
    <dbReference type="NCBI Taxonomy" id="543526"/>
    <lineage>
        <taxon>Archaea</taxon>
        <taxon>Methanobacteriati</taxon>
        <taxon>Methanobacteriota</taxon>
        <taxon>Stenosarchaea group</taxon>
        <taxon>Halobacteria</taxon>
        <taxon>Halobacteriales</taxon>
        <taxon>Natrialbaceae</taxon>
        <taxon>Haloterrigena</taxon>
    </lineage>
</organism>
<evidence type="ECO:0000259" key="3">
    <source>
        <dbReference type="PROSITE" id="PS51186"/>
    </source>
</evidence>
<evidence type="ECO:0000313" key="5">
    <source>
        <dbReference type="Proteomes" id="UP000001903"/>
    </source>
</evidence>
<dbReference type="CDD" id="cd04301">
    <property type="entry name" value="NAT_SF"/>
    <property type="match status" value="1"/>
</dbReference>
<dbReference type="PANTHER" id="PTHR43877">
    <property type="entry name" value="AMINOALKYLPHOSPHONATE N-ACETYLTRANSFERASE-RELATED-RELATED"/>
    <property type="match status" value="1"/>
</dbReference>
<reference evidence="4 5" key="1">
    <citation type="journal article" date="2010" name="Stand. Genomic Sci.">
        <title>Complete genome sequence of Haloterrigena turkmenica type strain (4k).</title>
        <authorList>
            <person name="Saunders E."/>
            <person name="Tindall B.J."/>
            <person name="Fahnrich R."/>
            <person name="Lapidus A."/>
            <person name="Copeland A."/>
            <person name="Del Rio T.G."/>
            <person name="Lucas S."/>
            <person name="Chen F."/>
            <person name="Tice H."/>
            <person name="Cheng J.F."/>
            <person name="Han C."/>
            <person name="Detter J.C."/>
            <person name="Bruce D."/>
            <person name="Goodwin L."/>
            <person name="Chain P."/>
            <person name="Pitluck S."/>
            <person name="Pati A."/>
            <person name="Ivanova N."/>
            <person name="Mavromatis K."/>
            <person name="Chen A."/>
            <person name="Palaniappan K."/>
            <person name="Land M."/>
            <person name="Hauser L."/>
            <person name="Chang Y.J."/>
            <person name="Jeffries C.D."/>
            <person name="Brettin T."/>
            <person name="Rohde M."/>
            <person name="Goker M."/>
            <person name="Bristow J."/>
            <person name="Eisen J.A."/>
            <person name="Markowitz V."/>
            <person name="Hugenholtz P."/>
            <person name="Klenk H.P."/>
            <person name="Kyrpides N.C."/>
        </authorList>
    </citation>
    <scope>NUCLEOTIDE SEQUENCE [LARGE SCALE GENOMIC DNA]</scope>
    <source>
        <strain evidence="5">ATCC 51198 / DSM 5511 / JCM 9101 / NCIMB 13204 / VKM B-1734 / 4k</strain>
    </source>
</reference>
<geneLocation type="plasmid" evidence="4 5">
    <name>pHTUR01</name>
</geneLocation>
<sequence>MAIREATVDDIDAIQSVAEESWTRDYPDILSRESIQDGLGEWYSEERIRDSIVWARALMLVAERDDEIVGFAHATWDTNADVGNILRVYVGPDARGDGIGRRLLQETCQTLFEQGVERINAMVLDANELGKAFYDDFGFERTDTEEISIGGDSYRECTYALERESYSTERAETA</sequence>
<keyword evidence="4" id="KW-0614">Plasmid</keyword>
<dbReference type="PROSITE" id="PS51186">
    <property type="entry name" value="GNAT"/>
    <property type="match status" value="1"/>
</dbReference>
<keyword evidence="2" id="KW-0012">Acyltransferase</keyword>
<dbReference type="InterPro" id="IPR000182">
    <property type="entry name" value="GNAT_dom"/>
</dbReference>
<dbReference type="InterPro" id="IPR016181">
    <property type="entry name" value="Acyl_CoA_acyltransferase"/>
</dbReference>
<dbReference type="InterPro" id="IPR050832">
    <property type="entry name" value="Bact_Acetyltransf"/>
</dbReference>
<proteinExistence type="predicted"/>
<keyword evidence="5" id="KW-1185">Reference proteome</keyword>
<dbReference type="Pfam" id="PF00583">
    <property type="entry name" value="Acetyltransf_1"/>
    <property type="match status" value="1"/>
</dbReference>
<evidence type="ECO:0000256" key="1">
    <source>
        <dbReference type="ARBA" id="ARBA00022679"/>
    </source>
</evidence>
<accession>D2S1C7</accession>
<dbReference type="SUPFAM" id="SSF55729">
    <property type="entry name" value="Acyl-CoA N-acyltransferases (Nat)"/>
    <property type="match status" value="1"/>
</dbReference>
<keyword evidence="1" id="KW-0808">Transferase</keyword>
<dbReference type="PIRSF" id="PIRSF037663">
    <property type="entry name" value="Acetyltransf_GNAT_prd"/>
    <property type="match status" value="1"/>
</dbReference>
<dbReference type="Gene3D" id="3.40.630.30">
    <property type="match status" value="1"/>
</dbReference>
<evidence type="ECO:0000313" key="4">
    <source>
        <dbReference type="EMBL" id="ADB63174.1"/>
    </source>
</evidence>
<dbReference type="KEGG" id="htu:Htur_4361"/>
<dbReference type="InterPro" id="IPR017255">
    <property type="entry name" value="AcTrfase_GNAT_prd"/>
</dbReference>
<dbReference type="EMBL" id="CP001861">
    <property type="protein sequence ID" value="ADB63174.1"/>
    <property type="molecule type" value="Genomic_DNA"/>
</dbReference>
<dbReference type="RefSeq" id="WP_012945418.1">
    <property type="nucleotide sequence ID" value="NC_013744.1"/>
</dbReference>
<dbReference type="OrthoDB" id="125295at2157"/>
<evidence type="ECO:0000256" key="2">
    <source>
        <dbReference type="ARBA" id="ARBA00023315"/>
    </source>
</evidence>